<evidence type="ECO:0000256" key="5">
    <source>
        <dbReference type="ARBA" id="ARBA00023136"/>
    </source>
</evidence>
<gene>
    <name evidence="10" type="ORF">SAMN02910354_01612</name>
</gene>
<keyword evidence="2" id="KW-0732">Signal</keyword>
<comment type="caution">
    <text evidence="10">The sequence shown here is derived from an EMBL/GenBank/DDBJ whole genome shotgun (WGS) entry which is preliminary data.</text>
</comment>
<keyword evidence="3" id="KW-0677">Repeat</keyword>
<dbReference type="SUPFAM" id="SSF48452">
    <property type="entry name" value="TPR-like"/>
    <property type="match status" value="1"/>
</dbReference>
<dbReference type="PANTHER" id="PTHR44858">
    <property type="entry name" value="TETRATRICOPEPTIDE REPEAT PROTEIN 6"/>
    <property type="match status" value="1"/>
</dbReference>
<dbReference type="InterPro" id="IPR023605">
    <property type="entry name" value="Lipoprotein_NlpI"/>
</dbReference>
<organism evidence="10 11">
    <name type="scientific">Basfia succiniciproducens</name>
    <dbReference type="NCBI Taxonomy" id="653940"/>
    <lineage>
        <taxon>Bacteria</taxon>
        <taxon>Pseudomonadati</taxon>
        <taxon>Pseudomonadota</taxon>
        <taxon>Gammaproteobacteria</taxon>
        <taxon>Pasteurellales</taxon>
        <taxon>Pasteurellaceae</taxon>
        <taxon>Basfia</taxon>
    </lineage>
</organism>
<evidence type="ECO:0000256" key="3">
    <source>
        <dbReference type="ARBA" id="ARBA00022737"/>
    </source>
</evidence>
<dbReference type="PROSITE" id="PS50005">
    <property type="entry name" value="TPR"/>
    <property type="match status" value="2"/>
</dbReference>
<comment type="function">
    <text evidence="8">May be involved in cell division.</text>
</comment>
<keyword evidence="7 10" id="KW-0449">Lipoprotein</keyword>
<keyword evidence="11" id="KW-1185">Reference proteome</keyword>
<dbReference type="PANTHER" id="PTHR44858:SF1">
    <property type="entry name" value="UDP-N-ACETYLGLUCOSAMINE--PEPTIDE N-ACETYLGLUCOSAMINYLTRANSFERASE SPINDLY-RELATED"/>
    <property type="match status" value="1"/>
</dbReference>
<proteinExistence type="predicted"/>
<dbReference type="RefSeq" id="WP_011199673.1">
    <property type="nucleotide sequence ID" value="NZ_CP015031.1"/>
</dbReference>
<dbReference type="NCBIfam" id="NF008391">
    <property type="entry name" value="PRK11189.1"/>
    <property type="match status" value="1"/>
</dbReference>
<keyword evidence="5 8" id="KW-0472">Membrane</keyword>
<dbReference type="Gene3D" id="1.25.40.10">
    <property type="entry name" value="Tetratricopeptide repeat domain"/>
    <property type="match status" value="1"/>
</dbReference>
<comment type="subcellular location">
    <subcellularLocation>
        <location evidence="8">Cell membrane</location>
    </subcellularLocation>
</comment>
<dbReference type="Proteomes" id="UP000199588">
    <property type="component" value="Unassembled WGS sequence"/>
</dbReference>
<protein>
    <recommendedName>
        <fullName evidence="8">Lipoprotein NlpI</fullName>
    </recommendedName>
</protein>
<dbReference type="EMBL" id="FMUQ01000012">
    <property type="protein sequence ID" value="SCY13763.1"/>
    <property type="molecule type" value="Genomic_DNA"/>
</dbReference>
<comment type="subunit">
    <text evidence="8">Homodimer.</text>
</comment>
<dbReference type="Pfam" id="PF07719">
    <property type="entry name" value="TPR_2"/>
    <property type="match status" value="1"/>
</dbReference>
<accession>A0A1G5DG98</accession>
<keyword evidence="6" id="KW-0564">Palmitate</keyword>
<evidence type="ECO:0000256" key="6">
    <source>
        <dbReference type="ARBA" id="ARBA00023139"/>
    </source>
</evidence>
<evidence type="ECO:0000313" key="10">
    <source>
        <dbReference type="EMBL" id="SCY13763.1"/>
    </source>
</evidence>
<dbReference type="InterPro" id="IPR013105">
    <property type="entry name" value="TPR_2"/>
</dbReference>
<keyword evidence="4 9" id="KW-0802">TPR repeat</keyword>
<keyword evidence="1 8" id="KW-1003">Cell membrane</keyword>
<dbReference type="InterPro" id="IPR011990">
    <property type="entry name" value="TPR-like_helical_dom_sf"/>
</dbReference>
<dbReference type="PIRSF" id="PIRSF004654">
    <property type="entry name" value="NlpI"/>
    <property type="match status" value="1"/>
</dbReference>
<evidence type="ECO:0000256" key="1">
    <source>
        <dbReference type="ARBA" id="ARBA00022475"/>
    </source>
</evidence>
<evidence type="ECO:0000256" key="9">
    <source>
        <dbReference type="PROSITE-ProRule" id="PRU00339"/>
    </source>
</evidence>
<sequence length="324" mass="37735">MIQLKKLFNFVVFLPGLFFAFALSGCVNGADDVFVSKNKIILGEQYPNVHFDQEVMIVRISQMLIIGQLSKNERADLYFERGVLYDSLGLWGLARYDFTQALALQPRSPAIYNYLGLYLLLDEDYDSALEAFNAVLELDPNYDYTYLNRGLDFYYMERYNLAQQDLLKFYEAKKDDPYRALWLYINELKFKPNEATQNLARRAKDLSTEYWGTYIVQYYLNEISVKDLLDKAKVFVDPQSSQYAEILTETYFYLAKQKLNAGHAEEAETLFKLAMANQVYNFVEYRFALFELAKLKTNSEQTEQAVVQRVKTTQAPNSKELDAE</sequence>
<evidence type="ECO:0000313" key="11">
    <source>
        <dbReference type="Proteomes" id="UP000199588"/>
    </source>
</evidence>
<feature type="repeat" description="TPR" evidence="9">
    <location>
        <begin position="75"/>
        <end position="108"/>
    </location>
</feature>
<evidence type="ECO:0000256" key="2">
    <source>
        <dbReference type="ARBA" id="ARBA00022729"/>
    </source>
</evidence>
<dbReference type="InterPro" id="IPR050498">
    <property type="entry name" value="Ycf3"/>
</dbReference>
<dbReference type="SMART" id="SM00028">
    <property type="entry name" value="TPR"/>
    <property type="match status" value="3"/>
</dbReference>
<evidence type="ECO:0000256" key="7">
    <source>
        <dbReference type="ARBA" id="ARBA00023288"/>
    </source>
</evidence>
<reference evidence="10 11" key="1">
    <citation type="submission" date="2016-10" db="EMBL/GenBank/DDBJ databases">
        <authorList>
            <person name="Varghese N."/>
            <person name="Submissions S."/>
        </authorList>
    </citation>
    <scope>NUCLEOTIDE SEQUENCE [LARGE SCALE GENOMIC DNA]</scope>
    <source>
        <strain evidence="10 11">DSM 22022</strain>
    </source>
</reference>
<name>A0A1G5DG98_9PAST</name>
<dbReference type="InterPro" id="IPR019734">
    <property type="entry name" value="TPR_rpt"/>
</dbReference>
<evidence type="ECO:0000256" key="4">
    <source>
        <dbReference type="ARBA" id="ARBA00022803"/>
    </source>
</evidence>
<feature type="repeat" description="TPR" evidence="9">
    <location>
        <begin position="109"/>
        <end position="142"/>
    </location>
</feature>
<evidence type="ECO:0000256" key="8">
    <source>
        <dbReference type="PIRNR" id="PIRNR004654"/>
    </source>
</evidence>
<dbReference type="PROSITE" id="PS51257">
    <property type="entry name" value="PROKAR_LIPOPROTEIN"/>
    <property type="match status" value="1"/>
</dbReference>